<evidence type="ECO:0000313" key="2">
    <source>
        <dbReference type="Proteomes" id="UP000824890"/>
    </source>
</evidence>
<keyword evidence="2" id="KW-1185">Reference proteome</keyword>
<proteinExistence type="predicted"/>
<reference evidence="1 2" key="1">
    <citation type="submission" date="2021-05" db="EMBL/GenBank/DDBJ databases">
        <title>Genome Assembly of Synthetic Allotetraploid Brassica napus Reveals Homoeologous Exchanges between Subgenomes.</title>
        <authorList>
            <person name="Davis J.T."/>
        </authorList>
    </citation>
    <scope>NUCLEOTIDE SEQUENCE [LARGE SCALE GENOMIC DNA]</scope>
    <source>
        <strain evidence="2">cv. Da-Ae</strain>
        <tissue evidence="1">Seedling</tissue>
    </source>
</reference>
<protein>
    <submittedName>
        <fullName evidence="1">Uncharacterized protein</fullName>
    </submittedName>
</protein>
<name>A0ABQ8DA00_BRANA</name>
<dbReference type="Proteomes" id="UP000824890">
    <property type="component" value="Unassembled WGS sequence"/>
</dbReference>
<sequence>MGSWLRRTELAIWRADQDRPRRRARSGQAELAKWQAGRDRPSSLYGKLRLDDVYYPFENNISWLTTRRDEMKQNLAMLQKQHGVGARISTLIDDSIQTSINARFTSFKDRLQSFTYRLDGTNLFYIPLE</sequence>
<gene>
    <name evidence="1" type="ORF">HID58_018440</name>
</gene>
<evidence type="ECO:0000313" key="1">
    <source>
        <dbReference type="EMBL" id="KAH0926184.1"/>
    </source>
</evidence>
<dbReference type="EMBL" id="JAGKQM010000005">
    <property type="protein sequence ID" value="KAH0926184.1"/>
    <property type="molecule type" value="Genomic_DNA"/>
</dbReference>
<organism evidence="1 2">
    <name type="scientific">Brassica napus</name>
    <name type="common">Rape</name>
    <dbReference type="NCBI Taxonomy" id="3708"/>
    <lineage>
        <taxon>Eukaryota</taxon>
        <taxon>Viridiplantae</taxon>
        <taxon>Streptophyta</taxon>
        <taxon>Embryophyta</taxon>
        <taxon>Tracheophyta</taxon>
        <taxon>Spermatophyta</taxon>
        <taxon>Magnoliopsida</taxon>
        <taxon>eudicotyledons</taxon>
        <taxon>Gunneridae</taxon>
        <taxon>Pentapetalae</taxon>
        <taxon>rosids</taxon>
        <taxon>malvids</taxon>
        <taxon>Brassicales</taxon>
        <taxon>Brassicaceae</taxon>
        <taxon>Brassiceae</taxon>
        <taxon>Brassica</taxon>
    </lineage>
</organism>
<comment type="caution">
    <text evidence="1">The sequence shown here is derived from an EMBL/GenBank/DDBJ whole genome shotgun (WGS) entry which is preliminary data.</text>
</comment>
<accession>A0ABQ8DA00</accession>